<evidence type="ECO:0000256" key="3">
    <source>
        <dbReference type="ARBA" id="ARBA00005349"/>
    </source>
</evidence>
<dbReference type="GO" id="GO:0004497">
    <property type="term" value="F:monooxygenase activity"/>
    <property type="evidence" value="ECO:0007669"/>
    <property type="project" value="UniProtKB-KW"/>
</dbReference>
<dbReference type="InterPro" id="IPR018168">
    <property type="entry name" value="Ubi_Hdrlase_CS"/>
</dbReference>
<sequence length="377" mass="41214">MAAPYDVCIRGAGIVGRTLALLLARDRLRIGLVEAPPVAGSGHGDVRAYALNAASRDLLLGLRAWPDEQHATPVLAMQVRGDDGGHLRFSAQDEKVAALAWIADVEPLLARLAEAVRFQPQIEVLSQPAPAALTVVCEGRASSTRAEFGVPFRVMSYPQRAIAARLDCEIPHGGVAHQWFEDGNVLGLLPLGGVHGNSVAMVWSVKEPRADELLALPAEEFQSRLVACTGAALGRMTLTSERMAWPLQRAHAERWVGPGWALAGDAAHNVHPLAGQGLNLGLGDAEVLARVLHGREYWRSLGDEKLLRRYERARKMDVLAMAWTTDGLQQLFAQPAEPWSWVRNWGMRGFDRSGPVKRWVVRQAMGQGRVLSRTERT</sequence>
<proteinExistence type="inferred from homology"/>
<evidence type="ECO:0000256" key="6">
    <source>
        <dbReference type="ARBA" id="ARBA00023002"/>
    </source>
</evidence>
<evidence type="ECO:0000256" key="2">
    <source>
        <dbReference type="ARBA" id="ARBA00004749"/>
    </source>
</evidence>
<dbReference type="PRINTS" id="PR00420">
    <property type="entry name" value="RNGMNOXGNASE"/>
</dbReference>
<dbReference type="InterPro" id="IPR036188">
    <property type="entry name" value="FAD/NAD-bd_sf"/>
</dbReference>
<dbReference type="GO" id="GO:0110142">
    <property type="term" value="C:ubiquinone biosynthesis complex"/>
    <property type="evidence" value="ECO:0007669"/>
    <property type="project" value="UniProtKB-ARBA"/>
</dbReference>
<dbReference type="InterPro" id="IPR051205">
    <property type="entry name" value="UbiH/COQ6_monooxygenase"/>
</dbReference>
<accession>A0A923MUE2</accession>
<dbReference type="InterPro" id="IPR002938">
    <property type="entry name" value="FAD-bd"/>
</dbReference>
<comment type="pathway">
    <text evidence="2">Cofactor biosynthesis; ubiquinone biosynthesis.</text>
</comment>
<keyword evidence="10" id="KW-1185">Reference proteome</keyword>
<gene>
    <name evidence="9" type="ORF">H8N03_19675</name>
</gene>
<keyword evidence="7 9" id="KW-0503">Monooxygenase</keyword>
<name>A0A923MUE2_9BURK</name>
<dbReference type="PANTHER" id="PTHR43876">
    <property type="entry name" value="UBIQUINONE BIOSYNTHESIS MONOOXYGENASE COQ6, MITOCHONDRIAL"/>
    <property type="match status" value="1"/>
</dbReference>
<dbReference type="EMBL" id="JACORT010000009">
    <property type="protein sequence ID" value="MBC5785176.1"/>
    <property type="molecule type" value="Genomic_DNA"/>
</dbReference>
<dbReference type="Pfam" id="PF01494">
    <property type="entry name" value="FAD_binding_3"/>
    <property type="match status" value="1"/>
</dbReference>
<dbReference type="Proteomes" id="UP000608513">
    <property type="component" value="Unassembled WGS sequence"/>
</dbReference>
<dbReference type="GO" id="GO:0006744">
    <property type="term" value="P:ubiquinone biosynthetic process"/>
    <property type="evidence" value="ECO:0007669"/>
    <property type="project" value="InterPro"/>
</dbReference>
<dbReference type="PANTHER" id="PTHR43876:SF7">
    <property type="entry name" value="UBIQUINONE BIOSYNTHESIS MONOOXYGENASE COQ6, MITOCHONDRIAL"/>
    <property type="match status" value="1"/>
</dbReference>
<dbReference type="FunFam" id="3.50.50.60:FF:000021">
    <property type="entry name" value="Ubiquinone biosynthesis monooxygenase COQ6"/>
    <property type="match status" value="1"/>
</dbReference>
<dbReference type="InterPro" id="IPR010971">
    <property type="entry name" value="UbiH/COQ6"/>
</dbReference>
<evidence type="ECO:0000259" key="8">
    <source>
        <dbReference type="Pfam" id="PF01494"/>
    </source>
</evidence>
<evidence type="ECO:0000313" key="10">
    <source>
        <dbReference type="Proteomes" id="UP000608513"/>
    </source>
</evidence>
<comment type="caution">
    <text evidence="9">The sequence shown here is derived from an EMBL/GenBank/DDBJ whole genome shotgun (WGS) entry which is preliminary data.</text>
</comment>
<evidence type="ECO:0000256" key="1">
    <source>
        <dbReference type="ARBA" id="ARBA00001974"/>
    </source>
</evidence>
<keyword evidence="6" id="KW-0560">Oxidoreductase</keyword>
<dbReference type="NCBIfam" id="TIGR01988">
    <property type="entry name" value="Ubi-OHases"/>
    <property type="match status" value="1"/>
</dbReference>
<protein>
    <submittedName>
        <fullName evidence="9">FAD-dependent monooxygenase</fullName>
    </submittedName>
</protein>
<evidence type="ECO:0000256" key="4">
    <source>
        <dbReference type="ARBA" id="ARBA00022630"/>
    </source>
</evidence>
<dbReference type="RefSeq" id="WP_187077920.1">
    <property type="nucleotide sequence ID" value="NZ_JACORT010000009.1"/>
</dbReference>
<keyword evidence="4" id="KW-0285">Flavoprotein</keyword>
<dbReference type="PROSITE" id="PS01304">
    <property type="entry name" value="UBIH"/>
    <property type="match status" value="1"/>
</dbReference>
<comment type="cofactor">
    <cofactor evidence="1">
        <name>FAD</name>
        <dbReference type="ChEBI" id="CHEBI:57692"/>
    </cofactor>
</comment>
<reference evidence="9" key="1">
    <citation type="submission" date="2020-08" db="EMBL/GenBank/DDBJ databases">
        <title>Ramlibacter sp. USB13 16S ribosomal RNA gene genome sequencing and assembly.</title>
        <authorList>
            <person name="Kang M."/>
        </authorList>
    </citation>
    <scope>NUCLEOTIDE SEQUENCE</scope>
    <source>
        <strain evidence="9">USB13</strain>
    </source>
</reference>
<dbReference type="SUPFAM" id="SSF51905">
    <property type="entry name" value="FAD/NAD(P)-binding domain"/>
    <property type="match status" value="1"/>
</dbReference>
<dbReference type="AlphaFoldDB" id="A0A923MUE2"/>
<evidence type="ECO:0000256" key="5">
    <source>
        <dbReference type="ARBA" id="ARBA00022827"/>
    </source>
</evidence>
<dbReference type="GO" id="GO:0016705">
    <property type="term" value="F:oxidoreductase activity, acting on paired donors, with incorporation or reduction of molecular oxygen"/>
    <property type="evidence" value="ECO:0007669"/>
    <property type="project" value="InterPro"/>
</dbReference>
<dbReference type="GO" id="GO:0071949">
    <property type="term" value="F:FAD binding"/>
    <property type="evidence" value="ECO:0007669"/>
    <property type="project" value="InterPro"/>
</dbReference>
<dbReference type="Gene3D" id="3.50.50.60">
    <property type="entry name" value="FAD/NAD(P)-binding domain"/>
    <property type="match status" value="2"/>
</dbReference>
<comment type="similarity">
    <text evidence="3">Belongs to the UbiH/COQ6 family.</text>
</comment>
<evidence type="ECO:0000256" key="7">
    <source>
        <dbReference type="ARBA" id="ARBA00023033"/>
    </source>
</evidence>
<organism evidence="9 10">
    <name type="scientific">Ramlibacter cellulosilyticus</name>
    <dbReference type="NCBI Taxonomy" id="2764187"/>
    <lineage>
        <taxon>Bacteria</taxon>
        <taxon>Pseudomonadati</taxon>
        <taxon>Pseudomonadota</taxon>
        <taxon>Betaproteobacteria</taxon>
        <taxon>Burkholderiales</taxon>
        <taxon>Comamonadaceae</taxon>
        <taxon>Ramlibacter</taxon>
    </lineage>
</organism>
<evidence type="ECO:0000313" key="9">
    <source>
        <dbReference type="EMBL" id="MBC5785176.1"/>
    </source>
</evidence>
<keyword evidence="5" id="KW-0274">FAD</keyword>
<feature type="domain" description="FAD-binding" evidence="8">
    <location>
        <begin position="131"/>
        <end position="315"/>
    </location>
</feature>